<dbReference type="AlphaFoldDB" id="A0A223KVP7"/>
<evidence type="ECO:0000256" key="6">
    <source>
        <dbReference type="ARBA" id="ARBA00022741"/>
    </source>
</evidence>
<evidence type="ECO:0000256" key="9">
    <source>
        <dbReference type="ARBA" id="ARBA00048743"/>
    </source>
</evidence>
<dbReference type="GO" id="GO:0006227">
    <property type="term" value="P:dUDP biosynthetic process"/>
    <property type="evidence" value="ECO:0007669"/>
    <property type="project" value="TreeGrafter"/>
</dbReference>
<evidence type="ECO:0000256" key="2">
    <source>
        <dbReference type="ARBA" id="ARBA00012980"/>
    </source>
</evidence>
<dbReference type="InterPro" id="IPR018094">
    <property type="entry name" value="Thymidylate_kinase"/>
</dbReference>
<dbReference type="GO" id="GO:0004798">
    <property type="term" value="F:dTMP kinase activity"/>
    <property type="evidence" value="ECO:0007669"/>
    <property type="project" value="UniProtKB-UniRule"/>
</dbReference>
<dbReference type="GO" id="GO:0005737">
    <property type="term" value="C:cytoplasm"/>
    <property type="evidence" value="ECO:0007669"/>
    <property type="project" value="TreeGrafter"/>
</dbReference>
<dbReference type="GO" id="GO:0005524">
    <property type="term" value="F:ATP binding"/>
    <property type="evidence" value="ECO:0007669"/>
    <property type="project" value="UniProtKB-UniRule"/>
</dbReference>
<dbReference type="Gene3D" id="3.40.50.300">
    <property type="entry name" value="P-loop containing nucleotide triphosphate hydrolases"/>
    <property type="match status" value="1"/>
</dbReference>
<dbReference type="Proteomes" id="UP000215224">
    <property type="component" value="Chromosome"/>
</dbReference>
<dbReference type="GO" id="GO:0006235">
    <property type="term" value="P:dTTP biosynthetic process"/>
    <property type="evidence" value="ECO:0007669"/>
    <property type="project" value="UniProtKB-UniRule"/>
</dbReference>
<comment type="catalytic activity">
    <reaction evidence="9 10">
        <text>dTMP + ATP = dTDP + ADP</text>
        <dbReference type="Rhea" id="RHEA:13517"/>
        <dbReference type="ChEBI" id="CHEBI:30616"/>
        <dbReference type="ChEBI" id="CHEBI:58369"/>
        <dbReference type="ChEBI" id="CHEBI:63528"/>
        <dbReference type="ChEBI" id="CHEBI:456216"/>
        <dbReference type="EC" id="2.7.4.9"/>
    </reaction>
</comment>
<dbReference type="EC" id="2.7.4.9" evidence="2 10"/>
<dbReference type="InterPro" id="IPR027417">
    <property type="entry name" value="P-loop_NTPase"/>
</dbReference>
<evidence type="ECO:0000259" key="11">
    <source>
        <dbReference type="Pfam" id="PF02223"/>
    </source>
</evidence>
<dbReference type="PANTHER" id="PTHR10344">
    <property type="entry name" value="THYMIDYLATE KINASE"/>
    <property type="match status" value="1"/>
</dbReference>
<comment type="similarity">
    <text evidence="1 10">Belongs to the thymidylate kinase family.</text>
</comment>
<evidence type="ECO:0000256" key="10">
    <source>
        <dbReference type="HAMAP-Rule" id="MF_00165"/>
    </source>
</evidence>
<dbReference type="STRING" id="1314751.GCA_001591425_01872"/>
<evidence type="ECO:0000256" key="1">
    <source>
        <dbReference type="ARBA" id="ARBA00009776"/>
    </source>
</evidence>
<dbReference type="Pfam" id="PF02223">
    <property type="entry name" value="Thymidylate_kin"/>
    <property type="match status" value="1"/>
</dbReference>
<keyword evidence="6 10" id="KW-0547">Nucleotide-binding</keyword>
<keyword evidence="5 10" id="KW-0545">Nucleotide biosynthesis</keyword>
<dbReference type="InterPro" id="IPR039430">
    <property type="entry name" value="Thymidylate_kin-like_dom"/>
</dbReference>
<reference evidence="12 13" key="1">
    <citation type="submission" date="2016-12" db="EMBL/GenBank/DDBJ databases">
        <title>The whole genome sequencing and assembly of Bacillus cohnii DSM 6307T strain.</title>
        <authorList>
            <person name="Lee Y.-J."/>
            <person name="Yi H."/>
            <person name="Bahn Y.-S."/>
            <person name="Kim J.F."/>
            <person name="Lee D.-W."/>
        </authorList>
    </citation>
    <scope>NUCLEOTIDE SEQUENCE [LARGE SCALE GENOMIC DNA]</scope>
    <source>
        <strain evidence="12 13">DSM 6307</strain>
    </source>
</reference>
<dbReference type="EMBL" id="CP018866">
    <property type="protein sequence ID" value="AST93559.1"/>
    <property type="molecule type" value="Genomic_DNA"/>
</dbReference>
<feature type="domain" description="Thymidylate kinase-like" evidence="11">
    <location>
        <begin position="13"/>
        <end position="191"/>
    </location>
</feature>
<organism evidence="12 13">
    <name type="scientific">Sutcliffiella cohnii</name>
    <dbReference type="NCBI Taxonomy" id="33932"/>
    <lineage>
        <taxon>Bacteria</taxon>
        <taxon>Bacillati</taxon>
        <taxon>Bacillota</taxon>
        <taxon>Bacilli</taxon>
        <taxon>Bacillales</taxon>
        <taxon>Bacillaceae</taxon>
        <taxon>Sutcliffiella</taxon>
    </lineage>
</organism>
<sequence length="211" mass="23930">MEKEKGRLIVVCGIDGTGKTTIVNYINKLIEELGFPCNKIHSITAGDNAGEVFNFIREKVDADFGKIEQAIGDFLFINFLFRYKTMIQPSISEGINVVCDRYLYSHIANQKTFGVNTGLYESIENAIEPDLIIYLANDVQTSISRVASRSNKDSLDRNIILLSKIKSNLEEMLKDKKVVKIDSSMNIENVKLKVRENIIKLFEVNLIDHYS</sequence>
<evidence type="ECO:0000256" key="5">
    <source>
        <dbReference type="ARBA" id="ARBA00022727"/>
    </source>
</evidence>
<keyword evidence="7 10" id="KW-0418">Kinase</keyword>
<dbReference type="KEGG" id="bcoh:BC6307_20960"/>
<evidence type="ECO:0000256" key="7">
    <source>
        <dbReference type="ARBA" id="ARBA00022777"/>
    </source>
</evidence>
<proteinExistence type="inferred from homology"/>
<dbReference type="GO" id="GO:0006233">
    <property type="term" value="P:dTDP biosynthetic process"/>
    <property type="evidence" value="ECO:0007669"/>
    <property type="project" value="InterPro"/>
</dbReference>
<keyword evidence="8 10" id="KW-0067">ATP-binding</keyword>
<comment type="function">
    <text evidence="10">Phosphorylation of dTMP to form dTDP in both de novo and salvage pathways of dTTP synthesis.</text>
</comment>
<dbReference type="HAMAP" id="MF_00165">
    <property type="entry name" value="Thymidylate_kinase"/>
    <property type="match status" value="1"/>
</dbReference>
<dbReference type="SUPFAM" id="SSF52540">
    <property type="entry name" value="P-loop containing nucleoside triphosphate hydrolases"/>
    <property type="match status" value="1"/>
</dbReference>
<evidence type="ECO:0000256" key="4">
    <source>
        <dbReference type="ARBA" id="ARBA00022679"/>
    </source>
</evidence>
<gene>
    <name evidence="10" type="primary">tmk</name>
    <name evidence="12" type="ORF">BC6307_20960</name>
</gene>
<name>A0A223KVP7_9BACI</name>
<keyword evidence="4 10" id="KW-0808">Transferase</keyword>
<evidence type="ECO:0000256" key="8">
    <source>
        <dbReference type="ARBA" id="ARBA00022840"/>
    </source>
</evidence>
<evidence type="ECO:0000256" key="3">
    <source>
        <dbReference type="ARBA" id="ARBA00017144"/>
    </source>
</evidence>
<evidence type="ECO:0000313" key="12">
    <source>
        <dbReference type="EMBL" id="AST93559.1"/>
    </source>
</evidence>
<keyword evidence="13" id="KW-1185">Reference proteome</keyword>
<protein>
    <recommendedName>
        <fullName evidence="3 10">Thymidylate kinase</fullName>
        <ecNumber evidence="2 10">2.7.4.9</ecNumber>
    </recommendedName>
    <alternativeName>
        <fullName evidence="10">dTMP kinase</fullName>
    </alternativeName>
</protein>
<dbReference type="PANTHER" id="PTHR10344:SF4">
    <property type="entry name" value="UMP-CMP KINASE 2, MITOCHONDRIAL"/>
    <property type="match status" value="1"/>
</dbReference>
<evidence type="ECO:0000313" key="13">
    <source>
        <dbReference type="Proteomes" id="UP000215224"/>
    </source>
</evidence>
<dbReference type="NCBIfam" id="TIGR00041">
    <property type="entry name" value="DTMP_kinase"/>
    <property type="match status" value="1"/>
</dbReference>
<dbReference type="RefSeq" id="WP_066415097.1">
    <property type="nucleotide sequence ID" value="NZ_CP018866.1"/>
</dbReference>
<accession>A0A223KVP7</accession>
<feature type="binding site" evidence="10">
    <location>
        <begin position="13"/>
        <end position="20"/>
    </location>
    <ligand>
        <name>ATP</name>
        <dbReference type="ChEBI" id="CHEBI:30616"/>
    </ligand>
</feature>